<dbReference type="GO" id="GO:0005874">
    <property type="term" value="C:microtubule"/>
    <property type="evidence" value="ECO:0007669"/>
    <property type="project" value="UniProtKB-KW"/>
</dbReference>
<proteinExistence type="inferred from homology"/>
<feature type="domain" description="Dynein heavy chain ATP-binding dynein motor region" evidence="17">
    <location>
        <begin position="659"/>
        <end position="880"/>
    </location>
</feature>
<dbReference type="VEuPathDB" id="VectorBase:LLOJ004557"/>
<evidence type="ECO:0000256" key="3">
    <source>
        <dbReference type="ARBA" id="ARBA00022490"/>
    </source>
</evidence>
<dbReference type="InterPro" id="IPR024317">
    <property type="entry name" value="Dynein_heavy_chain_D4_dom"/>
</dbReference>
<dbReference type="GO" id="GO:0045505">
    <property type="term" value="F:dynein intermediate chain binding"/>
    <property type="evidence" value="ECO:0007669"/>
    <property type="project" value="InterPro"/>
</dbReference>
<dbReference type="PANTHER" id="PTHR22878:SF70">
    <property type="entry name" value="DYNEIN HEAVY CHAIN 2, AXONEMAL"/>
    <property type="match status" value="1"/>
</dbReference>
<dbReference type="FunFam" id="1.10.8.1220:FF:000001">
    <property type="entry name" value="Dynein axonemal heavy chain 5"/>
    <property type="match status" value="1"/>
</dbReference>
<evidence type="ECO:0000256" key="6">
    <source>
        <dbReference type="ARBA" id="ARBA00022840"/>
    </source>
</evidence>
<dbReference type="Gene3D" id="1.20.920.20">
    <property type="match status" value="1"/>
</dbReference>
<dbReference type="Gene3D" id="6.10.140.1060">
    <property type="match status" value="1"/>
</dbReference>
<keyword evidence="8 13" id="KW-0175">Coiled coil</keyword>
<dbReference type="GO" id="GO:0005524">
    <property type="term" value="F:ATP binding"/>
    <property type="evidence" value="ECO:0007669"/>
    <property type="project" value="UniProtKB-KW"/>
</dbReference>
<keyword evidence="11" id="KW-0206">Cytoskeleton</keyword>
<dbReference type="GO" id="GO:0051959">
    <property type="term" value="F:dynein light intermediate chain binding"/>
    <property type="evidence" value="ECO:0007669"/>
    <property type="project" value="InterPro"/>
</dbReference>
<evidence type="ECO:0000259" key="19">
    <source>
        <dbReference type="Pfam" id="PF18199"/>
    </source>
</evidence>
<evidence type="ECO:0000256" key="9">
    <source>
        <dbReference type="ARBA" id="ARBA00023069"/>
    </source>
</evidence>
<dbReference type="Proteomes" id="UP000092461">
    <property type="component" value="Unassembled WGS sequence"/>
</dbReference>
<dbReference type="FunFam" id="3.40.50.300:FF:000362">
    <property type="entry name" value="Dynein, axonemal, heavy chain 6"/>
    <property type="match status" value="1"/>
</dbReference>
<accession>A0A1B0GIJ9</accession>
<feature type="domain" description="Dynein heavy chain C-terminal" evidence="19">
    <location>
        <begin position="1403"/>
        <end position="1505"/>
    </location>
</feature>
<dbReference type="Gene3D" id="1.10.8.1220">
    <property type="match status" value="1"/>
</dbReference>
<dbReference type="InterPro" id="IPR026983">
    <property type="entry name" value="DHC"/>
</dbReference>
<evidence type="ECO:0000256" key="7">
    <source>
        <dbReference type="ARBA" id="ARBA00023017"/>
    </source>
</evidence>
<evidence type="ECO:0000259" key="18">
    <source>
        <dbReference type="Pfam" id="PF18198"/>
    </source>
</evidence>
<dbReference type="EnsemblMetazoa" id="LLOJ004557-RA">
    <property type="protein sequence ID" value="LLOJ004557-PA"/>
    <property type="gene ID" value="LLOJ004557"/>
</dbReference>
<keyword evidence="7" id="KW-0243">Dynein</keyword>
<sequence>MGYYLNQYNSNSTSPMDLVLFRFAIEHISRVARVLQMPQGNVLLVGLGGSGRRSAVKLAASMMDADLFQVEVTKSYSYNDWREDMKKLLLNTGVEYKKTVFLFSDSQAKEEAFVEDINSLLYTADINNLFQGDEKTVILDKMQNEAKLLNKVIDSTPLALYTFFTERVREKLHLCISLSPIGDSLKRRIRTYPSLINCCTIDWFTEWPTDALVKVAETYISSMELSLKSGGDETLNIPELEAKLVEMIIHFNNSVKKEFEKFFVKLKRKNYVTPTLYLEMLHLFKTFHALKFEEITVQRDRYVIGLEKLDNAAAQVGVMQTNLFELQPQLKILSEETEKIMVNIERETAEAEKKKEVVGADEAAANEAAASAQAIKDDCESDLQEAIPALEAALSALDTLKPADITVVKSMKNPPLGWYQTGQEGRIPPGKISEDFWGPSLRMLGDMKFLESLKTFDKDNIPTAVMKRVRERYITDREFVPEKIKNVSMACEGLCRWVRAMEVYDRVAKIVAPKKVALAGAESELAQQMEKLNAKRAELQEILDKLQKLNDSLPKNPGRRKILRMRLIIKLVRAERLLGGLGGEKSRWSENAASLHKSLDNVVGDVLLAAGVVAYLGAFTTEFRAGIIREWNEQCVAQNIPCTKIFSLAATLGNPMQQRAWSLCGLPSDTFSVENGIIVSKARRYPLMIDPQGQANKWIKNLERDSDLQVIKQTDSDYMSVAENAIKQGLPLLLENVGEYIDSGLFPILERNVVKQKGEYFIRFGEGLIEYNFNFRFYITTCLRNPHYLPETAVLVTILNFMITEVGLREQLLATVVVQERPDLQEKKEVLIVESARNRDLLYNIETQILQVLSSSEGNILEDENAINILSSSKVLSEEIQAKQVIAVATEAEIDQARQLYLPVAKHSSILFFCITELANIDPMYQYSLTWFLSLFVQAIIKAPKSNVLEERLENLNQFFTTSVYQNICRSLFEKDKLIFSFVICIGILRAKKQIDEQLLVHFISSGTKKKNPDENPAPKWLTNKAWDQFMTSQLFSPSRIFRKISLKIWIKPHKNPLPSPYESVDDVSKLIILKALRPDTVIPAVRVFIIAHLNETFVQPPSFELSTSFADSSPKTPLIFLLISGSDPMEDLLSFAKEKNMHEKCHTISLGQGQGPKAGQMIEEAQKSGHWVVLQNCHVASSWMDTLERICINLAEDESLHRDFRLWCTAYPCPDFPVFILQNSIKMTNEPPKRLKLNMKKCYKSDPLASDKFFTEAFSGENEMERLWFRGVFALVYFHAIVQERREYGPLGWNVPYEFNETDLRVSLMQLKAFIKEFKRIPFKGHRNLTGECNYGGRVTDDKDRRLLMSLLDHIYNEDSIEYTVPVEANRVKALEHIGTFPFVAHPEVFGLHENANIAKNTRETNALLAGVFITQTELLAATRKEDLSKEDSRDYVQDICEDILGRLPDIIDERVVAEKFPRNYSNSLNEVTKYNRLLKYIKRSLIDVQRAIAGQIALIPQLECSLGAYISDLTDRVEFFQKWLEFGEPSIFWFSGLFFPQSLMTGHFAEFLTAHQNAP</sequence>
<evidence type="ECO:0000313" key="21">
    <source>
        <dbReference type="Proteomes" id="UP000092461"/>
    </source>
</evidence>
<dbReference type="Pfam" id="PF12780">
    <property type="entry name" value="AAA_8"/>
    <property type="match status" value="1"/>
</dbReference>
<dbReference type="Gene3D" id="1.20.1270.280">
    <property type="match status" value="2"/>
</dbReference>
<dbReference type="Pfam" id="PF18199">
    <property type="entry name" value="Dynein_C"/>
    <property type="match status" value="2"/>
</dbReference>
<dbReference type="Pfam" id="PF18198">
    <property type="entry name" value="AAA_lid_11"/>
    <property type="match status" value="1"/>
</dbReference>
<dbReference type="Gene3D" id="1.10.8.720">
    <property type="entry name" value="Region D6 of dynein motor"/>
    <property type="match status" value="1"/>
</dbReference>
<keyword evidence="5" id="KW-0547">Nucleotide-binding</keyword>
<keyword evidence="9" id="KW-0969">Cilium</keyword>
<dbReference type="PANTHER" id="PTHR22878">
    <property type="entry name" value="DYNEIN HEAVY CHAIN 6, AXONEMAL-LIKE-RELATED"/>
    <property type="match status" value="1"/>
</dbReference>
<dbReference type="Pfam" id="PF12777">
    <property type="entry name" value="MT"/>
    <property type="match status" value="1"/>
</dbReference>
<keyword evidence="12" id="KW-0966">Cell projection</keyword>
<dbReference type="Gene3D" id="1.20.920.30">
    <property type="match status" value="1"/>
</dbReference>
<dbReference type="InterPro" id="IPR041658">
    <property type="entry name" value="AAA_lid_11"/>
</dbReference>
<dbReference type="InterPro" id="IPR024743">
    <property type="entry name" value="Dynein_HC_stalk"/>
</dbReference>
<dbReference type="GO" id="GO:0008569">
    <property type="term" value="F:minus-end-directed microtubule motor activity"/>
    <property type="evidence" value="ECO:0007669"/>
    <property type="project" value="InterPro"/>
</dbReference>
<feature type="domain" description="Dynein heavy chain C-terminal" evidence="19">
    <location>
        <begin position="1506"/>
        <end position="1553"/>
    </location>
</feature>
<dbReference type="FunFam" id="3.40.50.300:FF:001145">
    <property type="entry name" value="Putative dynein heavy chain"/>
    <property type="match status" value="1"/>
</dbReference>
<dbReference type="SUPFAM" id="SSF52540">
    <property type="entry name" value="P-loop containing nucleoside triphosphate hydrolases"/>
    <property type="match status" value="1"/>
</dbReference>
<evidence type="ECO:0000259" key="14">
    <source>
        <dbReference type="Pfam" id="PF03028"/>
    </source>
</evidence>
<dbReference type="GO" id="GO:0005930">
    <property type="term" value="C:axoneme"/>
    <property type="evidence" value="ECO:0007669"/>
    <property type="project" value="UniProtKB-SubCell"/>
</dbReference>
<evidence type="ECO:0000256" key="13">
    <source>
        <dbReference type="SAM" id="Coils"/>
    </source>
</evidence>
<dbReference type="InterPro" id="IPR041228">
    <property type="entry name" value="Dynein_C"/>
</dbReference>
<evidence type="ECO:0000259" key="15">
    <source>
        <dbReference type="Pfam" id="PF12777"/>
    </source>
</evidence>
<evidence type="ECO:0000259" key="16">
    <source>
        <dbReference type="Pfam" id="PF12780"/>
    </source>
</evidence>
<keyword evidence="3" id="KW-0963">Cytoplasm</keyword>
<name>A0A1B0GIJ9_LUTLO</name>
<dbReference type="InterPro" id="IPR035706">
    <property type="entry name" value="AAA_9"/>
</dbReference>
<evidence type="ECO:0008006" key="22">
    <source>
        <dbReference type="Google" id="ProtNLM"/>
    </source>
</evidence>
<evidence type="ECO:0000256" key="10">
    <source>
        <dbReference type="ARBA" id="ARBA00023175"/>
    </source>
</evidence>
<evidence type="ECO:0000259" key="17">
    <source>
        <dbReference type="Pfam" id="PF12781"/>
    </source>
</evidence>
<dbReference type="Gene3D" id="3.40.50.300">
    <property type="entry name" value="P-loop containing nucleotide triphosphate hydrolases"/>
    <property type="match status" value="3"/>
</dbReference>
<organism evidence="20 21">
    <name type="scientific">Lutzomyia longipalpis</name>
    <name type="common">Sand fly</name>
    <dbReference type="NCBI Taxonomy" id="7200"/>
    <lineage>
        <taxon>Eukaryota</taxon>
        <taxon>Metazoa</taxon>
        <taxon>Ecdysozoa</taxon>
        <taxon>Arthropoda</taxon>
        <taxon>Hexapoda</taxon>
        <taxon>Insecta</taxon>
        <taxon>Pterygota</taxon>
        <taxon>Neoptera</taxon>
        <taxon>Endopterygota</taxon>
        <taxon>Diptera</taxon>
        <taxon>Nematocera</taxon>
        <taxon>Psychodoidea</taxon>
        <taxon>Psychodidae</taxon>
        <taxon>Lutzomyia</taxon>
        <taxon>Lutzomyia</taxon>
    </lineage>
</organism>
<dbReference type="VEuPathDB" id="VectorBase:LLONM1_008486"/>
<dbReference type="GO" id="GO:0030286">
    <property type="term" value="C:dynein complex"/>
    <property type="evidence" value="ECO:0007669"/>
    <property type="project" value="UniProtKB-KW"/>
</dbReference>
<feature type="domain" description="Dynein heavy chain AAA lid" evidence="18">
    <location>
        <begin position="1272"/>
        <end position="1397"/>
    </location>
</feature>
<evidence type="ECO:0000256" key="8">
    <source>
        <dbReference type="ARBA" id="ARBA00023054"/>
    </source>
</evidence>
<dbReference type="GO" id="GO:0007018">
    <property type="term" value="P:microtubule-based movement"/>
    <property type="evidence" value="ECO:0007669"/>
    <property type="project" value="InterPro"/>
</dbReference>
<evidence type="ECO:0000256" key="5">
    <source>
        <dbReference type="ARBA" id="ARBA00022741"/>
    </source>
</evidence>
<evidence type="ECO:0000256" key="1">
    <source>
        <dbReference type="ARBA" id="ARBA00004430"/>
    </source>
</evidence>
<dbReference type="Pfam" id="PF03028">
    <property type="entry name" value="Dynein_heavy"/>
    <property type="match status" value="1"/>
</dbReference>
<dbReference type="InterPro" id="IPR042219">
    <property type="entry name" value="AAA_lid_11_sf"/>
</dbReference>
<feature type="domain" description="Dynein heavy chain AAA module D4" evidence="16">
    <location>
        <begin position="16"/>
        <end position="286"/>
    </location>
</feature>
<dbReference type="InterPro" id="IPR027417">
    <property type="entry name" value="P-loop_NTPase"/>
</dbReference>
<comment type="similarity">
    <text evidence="2">Belongs to the dynein heavy chain family.</text>
</comment>
<evidence type="ECO:0000256" key="12">
    <source>
        <dbReference type="ARBA" id="ARBA00023273"/>
    </source>
</evidence>
<dbReference type="FunFam" id="3.40.50.300:FF:002141">
    <property type="entry name" value="Dynein heavy chain"/>
    <property type="match status" value="1"/>
</dbReference>
<comment type="subcellular location">
    <subcellularLocation>
        <location evidence="1">Cytoplasm</location>
        <location evidence="1">Cytoskeleton</location>
        <location evidence="1">Cilium axoneme</location>
    </subcellularLocation>
</comment>
<reference evidence="20" key="1">
    <citation type="submission" date="2020-05" db="UniProtKB">
        <authorList>
            <consortium name="EnsemblMetazoa"/>
        </authorList>
    </citation>
    <scope>IDENTIFICATION</scope>
    <source>
        <strain evidence="20">Jacobina</strain>
    </source>
</reference>
<keyword evidence="10" id="KW-0505">Motor protein</keyword>
<keyword evidence="4" id="KW-0493">Microtubule</keyword>
<feature type="coiled-coil region" evidence="13">
    <location>
        <begin position="518"/>
        <end position="552"/>
    </location>
</feature>
<feature type="domain" description="Dynein heavy chain coiled coil stalk" evidence="15">
    <location>
        <begin position="302"/>
        <end position="628"/>
    </location>
</feature>
<keyword evidence="6" id="KW-0067">ATP-binding</keyword>
<dbReference type="EMBL" id="AJWK01014215">
    <property type="status" value="NOT_ANNOTATED_CDS"/>
    <property type="molecule type" value="Genomic_DNA"/>
</dbReference>
<keyword evidence="21" id="KW-1185">Reference proteome</keyword>
<evidence type="ECO:0000313" key="20">
    <source>
        <dbReference type="EnsemblMetazoa" id="LLOJ004557-PA"/>
    </source>
</evidence>
<evidence type="ECO:0000256" key="2">
    <source>
        <dbReference type="ARBA" id="ARBA00008887"/>
    </source>
</evidence>
<protein>
    <recommendedName>
        <fullName evidence="22">Dyneins heavy chain</fullName>
    </recommendedName>
</protein>
<dbReference type="FunFam" id="1.20.920.20:FF:000006">
    <property type="entry name" value="Dynein, axonemal, heavy chain 6"/>
    <property type="match status" value="1"/>
</dbReference>
<feature type="domain" description="Dynein heavy chain region D6 P-loop" evidence="14">
    <location>
        <begin position="1115"/>
        <end position="1229"/>
    </location>
</feature>
<evidence type="ECO:0000256" key="4">
    <source>
        <dbReference type="ARBA" id="ARBA00022701"/>
    </source>
</evidence>
<evidence type="ECO:0000256" key="11">
    <source>
        <dbReference type="ARBA" id="ARBA00023212"/>
    </source>
</evidence>
<dbReference type="Pfam" id="PF12781">
    <property type="entry name" value="AAA_9"/>
    <property type="match status" value="1"/>
</dbReference>
<dbReference type="InterPro" id="IPR004273">
    <property type="entry name" value="Dynein_heavy_D6_P-loop"/>
</dbReference>